<accession>A0A3B0RD48</accession>
<feature type="compositionally biased region" description="Basic and acidic residues" evidence="1">
    <location>
        <begin position="288"/>
        <end position="302"/>
    </location>
</feature>
<feature type="region of interest" description="Disordered" evidence="1">
    <location>
        <begin position="288"/>
        <end position="307"/>
    </location>
</feature>
<evidence type="ECO:0008006" key="3">
    <source>
        <dbReference type="Google" id="ProtNLM"/>
    </source>
</evidence>
<sequence length="392" mass="43852">MGFLGRPVRRFFIFFVLALVLTIPAAAEAYVGICCAKCGGNMPLNIPGGGVPATYELRVKLSPAFMRMEGMRGGTDSVNENSLISGGMASEFMAAPSYMDMRMMNMTVGYSYSDDIFLGAMFMWKENRMGMKFNQPMRNMTGREGYIMESGGMGDVMLMGKYRLYTDDPDIPKSQVSLFMGLSLPTGSTGEKNSNHPVVARQRELLPYAMQLGTGTFDPSIGLLYEGSLSPWWWGANAIYTARVHDNSRDWRYGDEFRLDIYGMHQLTYNLVAGLQLNGKYRGRIDGEADEARTGESGRRTSWDPTSGYMSPAWDPDNYGGKTVGVTAELQWQPKPLHIIALSVGTPLYQDLNGRQLEEDYTVMLTWYIEIPTKKSKRYVNKKKKGSSRLGF</sequence>
<gene>
    <name evidence="2" type="ORF">MNBD_DELTA01-108</name>
</gene>
<evidence type="ECO:0000313" key="2">
    <source>
        <dbReference type="EMBL" id="VAV82593.1"/>
    </source>
</evidence>
<dbReference type="EMBL" id="UOEA01000022">
    <property type="protein sequence ID" value="VAV82593.1"/>
    <property type="molecule type" value="Genomic_DNA"/>
</dbReference>
<protein>
    <recommendedName>
        <fullName evidence="3">Transporter</fullName>
    </recommendedName>
</protein>
<organism evidence="2">
    <name type="scientific">hydrothermal vent metagenome</name>
    <dbReference type="NCBI Taxonomy" id="652676"/>
    <lineage>
        <taxon>unclassified sequences</taxon>
        <taxon>metagenomes</taxon>
        <taxon>ecological metagenomes</taxon>
    </lineage>
</organism>
<evidence type="ECO:0000256" key="1">
    <source>
        <dbReference type="SAM" id="MobiDB-lite"/>
    </source>
</evidence>
<proteinExistence type="predicted"/>
<dbReference type="AlphaFoldDB" id="A0A3B0RD48"/>
<reference evidence="2" key="1">
    <citation type="submission" date="2018-06" db="EMBL/GenBank/DDBJ databases">
        <authorList>
            <person name="Zhirakovskaya E."/>
        </authorList>
    </citation>
    <scope>NUCLEOTIDE SEQUENCE</scope>
</reference>
<name>A0A3B0RD48_9ZZZZ</name>